<dbReference type="Proteomes" id="UP000680365">
    <property type="component" value="Unassembled WGS sequence"/>
</dbReference>
<reference evidence="2 3" key="1">
    <citation type="journal article" date="2021" name="Nat. Commun.">
        <title>Reductive evolution and unique predatory mode in the CPR bacterium Vampirococcus lugosii.</title>
        <authorList>
            <person name="Moreira D."/>
            <person name="Zivanovic Y."/>
            <person name="Lopez-Archilla A.I."/>
            <person name="Iniesto M."/>
            <person name="Lopez-Garcia P."/>
        </authorList>
    </citation>
    <scope>NUCLEOTIDE SEQUENCE [LARGE SCALE GENOMIC DNA]</scope>
    <source>
        <strain evidence="2">Chiprana</strain>
    </source>
</reference>
<comment type="caution">
    <text evidence="2">The sequence shown here is derived from an EMBL/GenBank/DDBJ whole genome shotgun (WGS) entry which is preliminary data.</text>
</comment>
<accession>A0ABS5QKG1</accession>
<evidence type="ECO:0000313" key="3">
    <source>
        <dbReference type="Proteomes" id="UP000680365"/>
    </source>
</evidence>
<keyword evidence="1" id="KW-1133">Transmembrane helix</keyword>
<proteinExistence type="predicted"/>
<dbReference type="EMBL" id="JAEDAM010000012">
    <property type="protein sequence ID" value="MBS8121726.1"/>
    <property type="molecule type" value="Genomic_DNA"/>
</dbReference>
<organism evidence="2 3">
    <name type="scientific">Candidatus Vampirococcus lugosii</name>
    <dbReference type="NCBI Taxonomy" id="2789015"/>
    <lineage>
        <taxon>Bacteria</taxon>
        <taxon>Candidatus Absconditibacteriota</taxon>
        <taxon>Vampirococcus</taxon>
    </lineage>
</organism>
<protein>
    <submittedName>
        <fullName evidence="2">Uncharacterized protein</fullName>
    </submittedName>
</protein>
<keyword evidence="1" id="KW-0472">Membrane</keyword>
<evidence type="ECO:0000256" key="1">
    <source>
        <dbReference type="SAM" id="Phobius"/>
    </source>
</evidence>
<keyword evidence="1" id="KW-0812">Transmembrane</keyword>
<keyword evidence="3" id="KW-1185">Reference proteome</keyword>
<feature type="transmembrane region" description="Helical" evidence="1">
    <location>
        <begin position="30"/>
        <end position="55"/>
    </location>
</feature>
<sequence>MEARNVLQKERCLGYLQFNPRRDIYTKNTFLCICNSVSYGFVLWVFFFGVSYTLYNKNI</sequence>
<name>A0ABS5QKG1_9BACT</name>
<gene>
    <name evidence="2" type="ORF">VAMP_21n212</name>
</gene>
<evidence type="ECO:0000313" key="2">
    <source>
        <dbReference type="EMBL" id="MBS8121726.1"/>
    </source>
</evidence>